<dbReference type="EMBL" id="MFPU01000074">
    <property type="protein sequence ID" value="OGH68929.1"/>
    <property type="molecule type" value="Genomic_DNA"/>
</dbReference>
<organism evidence="1 2">
    <name type="scientific">Candidatus Magasanikbacteria bacterium RIFCSPHIGHO2_01_FULL_47_8</name>
    <dbReference type="NCBI Taxonomy" id="1798673"/>
    <lineage>
        <taxon>Bacteria</taxon>
        <taxon>Candidatus Magasanikiibacteriota</taxon>
    </lineage>
</organism>
<gene>
    <name evidence="1" type="ORF">A2754_01325</name>
</gene>
<evidence type="ECO:0000313" key="1">
    <source>
        <dbReference type="EMBL" id="OGH68929.1"/>
    </source>
</evidence>
<name>A0A1F6MBD9_9BACT</name>
<dbReference type="Proteomes" id="UP000177953">
    <property type="component" value="Unassembled WGS sequence"/>
</dbReference>
<reference evidence="1 2" key="1">
    <citation type="journal article" date="2016" name="Nat. Commun.">
        <title>Thousands of microbial genomes shed light on interconnected biogeochemical processes in an aquifer system.</title>
        <authorList>
            <person name="Anantharaman K."/>
            <person name="Brown C.T."/>
            <person name="Hug L.A."/>
            <person name="Sharon I."/>
            <person name="Castelle C.J."/>
            <person name="Probst A.J."/>
            <person name="Thomas B.C."/>
            <person name="Singh A."/>
            <person name="Wilkins M.J."/>
            <person name="Karaoz U."/>
            <person name="Brodie E.L."/>
            <person name="Williams K.H."/>
            <person name="Hubbard S.S."/>
            <person name="Banfield J.F."/>
        </authorList>
    </citation>
    <scope>NUCLEOTIDE SEQUENCE [LARGE SCALE GENOMIC DNA]</scope>
</reference>
<dbReference type="AlphaFoldDB" id="A0A1F6MBD9"/>
<evidence type="ECO:0000313" key="2">
    <source>
        <dbReference type="Proteomes" id="UP000177953"/>
    </source>
</evidence>
<sequence>MPRPRTRQPKRLTHEQFVVHAVRTLRNPQKSPGIHVVFDGFNEAFRTYFGRDDDPVKAIDDLVKEKKIVKTPARKGVMIYLYDELPERVHLDKNGNLLDLGTYALMRMGVMDEDRNIISPDLTSEHFTMRAIESLRDIEKSKGIHTVYSGFNDAFRTYFSLSRKDKGPIIFVDALCAEERVVRVFRKGGAAIFIPGEEPDYAKRQAQAYARVVNTHGMRTLKRMGLSEHPDP</sequence>
<accession>A0A1F6MBD9</accession>
<comment type="caution">
    <text evidence="1">The sequence shown here is derived from an EMBL/GenBank/DDBJ whole genome shotgun (WGS) entry which is preliminary data.</text>
</comment>
<protein>
    <submittedName>
        <fullName evidence="1">Uncharacterized protein</fullName>
    </submittedName>
</protein>
<proteinExistence type="predicted"/>